<evidence type="ECO:0000313" key="3">
    <source>
        <dbReference type="Proteomes" id="UP001303222"/>
    </source>
</evidence>
<comment type="caution">
    <text evidence="2">The sequence shown here is derived from an EMBL/GenBank/DDBJ whole genome shotgun (WGS) entry which is preliminary data.</text>
</comment>
<evidence type="ECO:0000256" key="1">
    <source>
        <dbReference type="SAM" id="MobiDB-lite"/>
    </source>
</evidence>
<accession>A0AAN6P549</accession>
<dbReference type="EMBL" id="MU859064">
    <property type="protein sequence ID" value="KAK3956639.1"/>
    <property type="molecule type" value="Genomic_DNA"/>
</dbReference>
<feature type="compositionally biased region" description="Low complexity" evidence="1">
    <location>
        <begin position="60"/>
        <end position="75"/>
    </location>
</feature>
<reference evidence="2" key="2">
    <citation type="submission" date="2023-06" db="EMBL/GenBank/DDBJ databases">
        <authorList>
            <consortium name="Lawrence Berkeley National Laboratory"/>
            <person name="Mondo S.J."/>
            <person name="Hensen N."/>
            <person name="Bonometti L."/>
            <person name="Westerberg I."/>
            <person name="Brannstrom I.O."/>
            <person name="Guillou S."/>
            <person name="Cros-Aarteil S."/>
            <person name="Calhoun S."/>
            <person name="Haridas S."/>
            <person name="Kuo A."/>
            <person name="Pangilinan J."/>
            <person name="Riley R."/>
            <person name="Labutti K."/>
            <person name="Andreopoulos B."/>
            <person name="Lipzen A."/>
            <person name="Chen C."/>
            <person name="Yanf M."/>
            <person name="Daum C."/>
            <person name="Ng V."/>
            <person name="Clum A."/>
            <person name="Steindorff A."/>
            <person name="Ohm R."/>
            <person name="Martin F."/>
            <person name="Silar P."/>
            <person name="Natvig D."/>
            <person name="Lalanne C."/>
            <person name="Gautier V."/>
            <person name="Ament-Velasquez S.L."/>
            <person name="Kruys A."/>
            <person name="Hutchinson M.I."/>
            <person name="Powell A.J."/>
            <person name="Barry K."/>
            <person name="Miller A.N."/>
            <person name="Grigoriev I.V."/>
            <person name="Debuchy R."/>
            <person name="Gladieux P."/>
            <person name="Thoren M.H."/>
            <person name="Johannesson H."/>
        </authorList>
    </citation>
    <scope>NUCLEOTIDE SEQUENCE</scope>
    <source>
        <strain evidence="2">CBS 626.80</strain>
    </source>
</reference>
<dbReference type="Proteomes" id="UP001303222">
    <property type="component" value="Unassembled WGS sequence"/>
</dbReference>
<feature type="compositionally biased region" description="Polar residues" evidence="1">
    <location>
        <begin position="32"/>
        <end position="51"/>
    </location>
</feature>
<reference evidence="2" key="1">
    <citation type="journal article" date="2023" name="Mol. Phylogenet. Evol.">
        <title>Genome-scale phylogeny and comparative genomics of the fungal order Sordariales.</title>
        <authorList>
            <person name="Hensen N."/>
            <person name="Bonometti L."/>
            <person name="Westerberg I."/>
            <person name="Brannstrom I.O."/>
            <person name="Guillou S."/>
            <person name="Cros-Aarteil S."/>
            <person name="Calhoun S."/>
            <person name="Haridas S."/>
            <person name="Kuo A."/>
            <person name="Mondo S."/>
            <person name="Pangilinan J."/>
            <person name="Riley R."/>
            <person name="LaButti K."/>
            <person name="Andreopoulos B."/>
            <person name="Lipzen A."/>
            <person name="Chen C."/>
            <person name="Yan M."/>
            <person name="Daum C."/>
            <person name="Ng V."/>
            <person name="Clum A."/>
            <person name="Steindorff A."/>
            <person name="Ohm R.A."/>
            <person name="Martin F."/>
            <person name="Silar P."/>
            <person name="Natvig D.O."/>
            <person name="Lalanne C."/>
            <person name="Gautier V."/>
            <person name="Ament-Velasquez S.L."/>
            <person name="Kruys A."/>
            <person name="Hutchinson M.I."/>
            <person name="Powell A.J."/>
            <person name="Barry K."/>
            <person name="Miller A.N."/>
            <person name="Grigoriev I.V."/>
            <person name="Debuchy R."/>
            <person name="Gladieux P."/>
            <person name="Hiltunen Thoren M."/>
            <person name="Johannesson H."/>
        </authorList>
    </citation>
    <scope>NUCLEOTIDE SEQUENCE</scope>
    <source>
        <strain evidence="2">CBS 626.80</strain>
    </source>
</reference>
<keyword evidence="3" id="KW-1185">Reference proteome</keyword>
<feature type="region of interest" description="Disordered" evidence="1">
    <location>
        <begin position="1"/>
        <end position="82"/>
    </location>
</feature>
<dbReference type="AlphaFoldDB" id="A0AAN6P549"/>
<sequence>MAKDADDHLQKGPRLYTTTSNNKDVSPPPLTQTPSKSLDSPHTSSTLQSAHQEFHLRQHASSTNAPPNANRPRTPTKQELLGSPSTLRAWLSRHSWPENCSLLYTPLNAADTASDDRTYTLDTVLPRDRQNCSAFAGCLYGVATIMRKDFVRKWVATVREVDWDIEARVSVVEMRGGLFGGTRPHLCPETGAVHPIYPNRNDRLRAFYSLLRDECFPLEARGFHMADFNHKFFGEKYNKRAGACLGGRKQDVKKVKCLDAVDVFSAKYGMEKRYTSYSQSKVWGTSCNRVDMVSVSKQFWEDGRVIDTGILNTSEERGPSNHVSIWAEIAL</sequence>
<proteinExistence type="predicted"/>
<dbReference type="Gene3D" id="3.60.10.10">
    <property type="entry name" value="Endonuclease/exonuclease/phosphatase"/>
    <property type="match status" value="1"/>
</dbReference>
<gene>
    <name evidence="2" type="ORF">QBC32DRAFT_366768</name>
</gene>
<dbReference type="InterPro" id="IPR036691">
    <property type="entry name" value="Endo/exonu/phosph_ase_sf"/>
</dbReference>
<protein>
    <submittedName>
        <fullName evidence="2">Uncharacterized protein</fullName>
    </submittedName>
</protein>
<feature type="compositionally biased region" description="Basic and acidic residues" evidence="1">
    <location>
        <begin position="1"/>
        <end position="10"/>
    </location>
</feature>
<name>A0AAN6P549_9PEZI</name>
<organism evidence="2 3">
    <name type="scientific">Pseudoneurospora amorphoporcata</name>
    <dbReference type="NCBI Taxonomy" id="241081"/>
    <lineage>
        <taxon>Eukaryota</taxon>
        <taxon>Fungi</taxon>
        <taxon>Dikarya</taxon>
        <taxon>Ascomycota</taxon>
        <taxon>Pezizomycotina</taxon>
        <taxon>Sordariomycetes</taxon>
        <taxon>Sordariomycetidae</taxon>
        <taxon>Sordariales</taxon>
        <taxon>Sordariaceae</taxon>
        <taxon>Pseudoneurospora</taxon>
    </lineage>
</organism>
<evidence type="ECO:0000313" key="2">
    <source>
        <dbReference type="EMBL" id="KAK3956639.1"/>
    </source>
</evidence>